<keyword evidence="2" id="KW-1133">Transmembrane helix</keyword>
<dbReference type="AlphaFoldDB" id="A0A8J3V4K2"/>
<dbReference type="GO" id="GO:0005975">
    <property type="term" value="P:carbohydrate metabolic process"/>
    <property type="evidence" value="ECO:0007669"/>
    <property type="project" value="UniProtKB-ARBA"/>
</dbReference>
<dbReference type="RefSeq" id="WP_203947786.1">
    <property type="nucleotide sequence ID" value="NZ_BOOR01000054.1"/>
</dbReference>
<evidence type="ECO:0000259" key="3">
    <source>
        <dbReference type="Pfam" id="PF16158"/>
    </source>
</evidence>
<evidence type="ECO:0000313" key="4">
    <source>
        <dbReference type="EMBL" id="GII57669.1"/>
    </source>
</evidence>
<keyword evidence="5" id="KW-1185">Reference proteome</keyword>
<dbReference type="Gene3D" id="2.60.40.10">
    <property type="entry name" value="Immunoglobulins"/>
    <property type="match status" value="1"/>
</dbReference>
<protein>
    <recommendedName>
        <fullName evidence="3">Nbr1 FW domain-containing protein</fullName>
    </recommendedName>
</protein>
<feature type="domain" description="Nbr1 FW" evidence="3">
    <location>
        <begin position="206"/>
        <end position="295"/>
    </location>
</feature>
<reference evidence="4" key="1">
    <citation type="submission" date="2021-01" db="EMBL/GenBank/DDBJ databases">
        <title>Whole genome shotgun sequence of Planotetraspora thailandica NBRC 104271.</title>
        <authorList>
            <person name="Komaki H."/>
            <person name="Tamura T."/>
        </authorList>
    </citation>
    <scope>NUCLEOTIDE SEQUENCE</scope>
    <source>
        <strain evidence="4">NBRC 104271</strain>
    </source>
</reference>
<evidence type="ECO:0000256" key="2">
    <source>
        <dbReference type="SAM" id="Phobius"/>
    </source>
</evidence>
<dbReference type="InterPro" id="IPR032350">
    <property type="entry name" value="Nbr1_FW"/>
</dbReference>
<feature type="compositionally biased region" description="Basic and acidic residues" evidence="1">
    <location>
        <begin position="1"/>
        <end position="24"/>
    </location>
</feature>
<dbReference type="CDD" id="cd14947">
    <property type="entry name" value="NBR1_like"/>
    <property type="match status" value="1"/>
</dbReference>
<dbReference type="Pfam" id="PF16158">
    <property type="entry name" value="N_BRCA1_IG"/>
    <property type="match status" value="1"/>
</dbReference>
<comment type="caution">
    <text evidence="4">The sequence shown here is derived from an EMBL/GenBank/DDBJ whole genome shotgun (WGS) entry which is preliminary data.</text>
</comment>
<evidence type="ECO:0000256" key="1">
    <source>
        <dbReference type="SAM" id="MobiDB-lite"/>
    </source>
</evidence>
<dbReference type="Pfam" id="PF13560">
    <property type="entry name" value="HTH_31"/>
    <property type="match status" value="1"/>
</dbReference>
<dbReference type="InterPro" id="IPR013783">
    <property type="entry name" value="Ig-like_fold"/>
</dbReference>
<evidence type="ECO:0000313" key="5">
    <source>
        <dbReference type="Proteomes" id="UP000605992"/>
    </source>
</evidence>
<feature type="compositionally biased region" description="Low complexity" evidence="1">
    <location>
        <begin position="95"/>
        <end position="107"/>
    </location>
</feature>
<keyword evidence="2" id="KW-0472">Membrane</keyword>
<accession>A0A8J3V4K2</accession>
<dbReference type="PANTHER" id="PTHR20930">
    <property type="entry name" value="OVARIAN CARCINOMA ANTIGEN CA125-RELATED"/>
    <property type="match status" value="1"/>
</dbReference>
<keyword evidence="2" id="KW-0812">Transmembrane</keyword>
<feature type="transmembrane region" description="Helical" evidence="2">
    <location>
        <begin position="142"/>
        <end position="164"/>
    </location>
</feature>
<dbReference type="Proteomes" id="UP000605992">
    <property type="component" value="Unassembled WGS sequence"/>
</dbReference>
<feature type="region of interest" description="Disordered" evidence="1">
    <location>
        <begin position="1"/>
        <end position="27"/>
    </location>
</feature>
<gene>
    <name evidence="4" type="ORF">Pth03_60580</name>
</gene>
<organism evidence="4 5">
    <name type="scientific">Planotetraspora thailandica</name>
    <dbReference type="NCBI Taxonomy" id="487172"/>
    <lineage>
        <taxon>Bacteria</taxon>
        <taxon>Bacillati</taxon>
        <taxon>Actinomycetota</taxon>
        <taxon>Actinomycetes</taxon>
        <taxon>Streptosporangiales</taxon>
        <taxon>Streptosporangiaceae</taxon>
        <taxon>Planotetraspora</taxon>
    </lineage>
</organism>
<dbReference type="PANTHER" id="PTHR20930:SF0">
    <property type="entry name" value="PROTEIN ILRUN"/>
    <property type="match status" value="1"/>
</dbReference>
<feature type="region of interest" description="Disordered" evidence="1">
    <location>
        <begin position="82"/>
        <end position="107"/>
    </location>
</feature>
<name>A0A8J3V4K2_9ACTN</name>
<dbReference type="EMBL" id="BOOR01000054">
    <property type="protein sequence ID" value="GII57669.1"/>
    <property type="molecule type" value="Genomic_DNA"/>
</dbReference>
<sequence>MPESASSRRDRQERFSEQLRKLRAEAGNPSFRVMAARSRVVSHATLHEAAKGTRFPSWPTTEAFVEACGGDVAEWRKRWSEAFGDPETPTPPPATSEAPETAAQPDAEGAVMPAVPVPVSVPAVILVPAPAQGRARRTGRGVVFVAAALGALLAAAVVFAYVNLPHGAKPVPSREAQGEPALQLPDMTPTEPRFPGDQSVFVADVTIPDGTVVKPGERFTKTWEIANVGTVAWRDRFLERAPLPADNGTCSTPGKVRIPDTAPGAHVRISVPVMAPGSPGSCWVGWKMVDGAGVPYLPGSRPIYFVVNVAG</sequence>
<proteinExistence type="predicted"/>